<dbReference type="GO" id="GO:0004601">
    <property type="term" value="F:peroxidase activity"/>
    <property type="evidence" value="ECO:0007669"/>
    <property type="project" value="UniProtKB-KW"/>
</dbReference>
<evidence type="ECO:0000256" key="5">
    <source>
        <dbReference type="SAM" id="SignalP"/>
    </source>
</evidence>
<evidence type="ECO:0000256" key="4">
    <source>
        <dbReference type="RuleBase" id="RU000499"/>
    </source>
</evidence>
<dbReference type="PROSITE" id="PS51355">
    <property type="entry name" value="GLUTATHIONE_PEROXID_3"/>
    <property type="match status" value="1"/>
</dbReference>
<comment type="similarity">
    <text evidence="1 4">Belongs to the glutathione peroxidase family.</text>
</comment>
<dbReference type="EMBL" id="POSP01000003">
    <property type="protein sequence ID" value="PND38496.1"/>
    <property type="molecule type" value="Genomic_DNA"/>
</dbReference>
<dbReference type="GO" id="GO:0034599">
    <property type="term" value="P:cellular response to oxidative stress"/>
    <property type="evidence" value="ECO:0007669"/>
    <property type="project" value="TreeGrafter"/>
</dbReference>
<proteinExistence type="inferred from homology"/>
<evidence type="ECO:0000313" key="7">
    <source>
        <dbReference type="Proteomes" id="UP000235916"/>
    </source>
</evidence>
<keyword evidence="2 4" id="KW-0575">Peroxidase</keyword>
<name>A0A2N8KYF8_9BURK</name>
<dbReference type="InterPro" id="IPR036249">
    <property type="entry name" value="Thioredoxin-like_sf"/>
</dbReference>
<dbReference type="AlphaFoldDB" id="A0A2N8KYF8"/>
<sequence>MDNISRSHCAIARPAPAHRAAALSCGALATALALAAWVSPVRAAPAAAPAASASASCPELLQREFPRLQDEKPQALCQYAGKVVLVVNTASFCGFTSQYKSLETLSSRYAPRGLVVLGFPSNDFGGQEPGSNKEIAEFCENTFNMKFPMFAKSVVKAGQSGLNPLYADLGKRTGQTPKWNFHKYLVSRDGSEIKSFGSMTDPLGQTFTQELERLLAKP</sequence>
<evidence type="ECO:0000256" key="1">
    <source>
        <dbReference type="ARBA" id="ARBA00006926"/>
    </source>
</evidence>
<keyword evidence="3 4" id="KW-0560">Oxidoreductase</keyword>
<dbReference type="Gene3D" id="3.40.30.10">
    <property type="entry name" value="Glutaredoxin"/>
    <property type="match status" value="1"/>
</dbReference>
<dbReference type="PANTHER" id="PTHR11592:SF44">
    <property type="entry name" value="GLUTATHIONE PEROXIDASE"/>
    <property type="match status" value="1"/>
</dbReference>
<dbReference type="Proteomes" id="UP000235916">
    <property type="component" value="Unassembled WGS sequence"/>
</dbReference>
<evidence type="ECO:0000256" key="3">
    <source>
        <dbReference type="ARBA" id="ARBA00023002"/>
    </source>
</evidence>
<dbReference type="SUPFAM" id="SSF52833">
    <property type="entry name" value="Thioredoxin-like"/>
    <property type="match status" value="1"/>
</dbReference>
<dbReference type="PANTHER" id="PTHR11592">
    <property type="entry name" value="GLUTATHIONE PEROXIDASE"/>
    <property type="match status" value="1"/>
</dbReference>
<dbReference type="InterPro" id="IPR029759">
    <property type="entry name" value="GPX_AS"/>
</dbReference>
<comment type="caution">
    <text evidence="6">The sequence shown here is derived from an EMBL/GenBank/DDBJ whole genome shotgun (WGS) entry which is preliminary data.</text>
</comment>
<keyword evidence="7" id="KW-1185">Reference proteome</keyword>
<accession>A0A2N8KYF8</accession>
<dbReference type="Pfam" id="PF00255">
    <property type="entry name" value="GSHPx"/>
    <property type="match status" value="1"/>
</dbReference>
<dbReference type="InterPro" id="IPR000889">
    <property type="entry name" value="Glutathione_peroxidase"/>
</dbReference>
<organism evidence="6 7">
    <name type="scientific">Kinneretia aquatilis</name>
    <dbReference type="NCBI Taxonomy" id="2070761"/>
    <lineage>
        <taxon>Bacteria</taxon>
        <taxon>Pseudomonadati</taxon>
        <taxon>Pseudomonadota</taxon>
        <taxon>Betaproteobacteria</taxon>
        <taxon>Burkholderiales</taxon>
        <taxon>Sphaerotilaceae</taxon>
        <taxon>Roseateles</taxon>
    </lineage>
</organism>
<keyword evidence="5" id="KW-0732">Signal</keyword>
<dbReference type="OrthoDB" id="9785502at2"/>
<gene>
    <name evidence="6" type="ORF">C1O66_13840</name>
</gene>
<feature type="chain" id="PRO_5014770159" description="Glutathione peroxidase" evidence="5">
    <location>
        <begin position="44"/>
        <end position="218"/>
    </location>
</feature>
<dbReference type="PROSITE" id="PS00460">
    <property type="entry name" value="GLUTATHIONE_PEROXID_1"/>
    <property type="match status" value="1"/>
</dbReference>
<dbReference type="RefSeq" id="WP_102768414.1">
    <property type="nucleotide sequence ID" value="NZ_POSP01000003.1"/>
</dbReference>
<dbReference type="CDD" id="cd00340">
    <property type="entry name" value="GSH_Peroxidase"/>
    <property type="match status" value="1"/>
</dbReference>
<evidence type="ECO:0000256" key="2">
    <source>
        <dbReference type="ARBA" id="ARBA00022559"/>
    </source>
</evidence>
<feature type="signal peptide" evidence="5">
    <location>
        <begin position="1"/>
        <end position="43"/>
    </location>
</feature>
<protein>
    <recommendedName>
        <fullName evidence="4">Glutathione peroxidase</fullName>
    </recommendedName>
</protein>
<reference evidence="6 7" key="1">
    <citation type="submission" date="2018-01" db="EMBL/GenBank/DDBJ databases">
        <title>Draft genome sequence of Paucibacter aquatile CR182 isolated from freshwater of the Nakdong River.</title>
        <authorList>
            <person name="Choi A."/>
            <person name="Chung E.J."/>
        </authorList>
    </citation>
    <scope>NUCLEOTIDE SEQUENCE [LARGE SCALE GENOMIC DNA]</scope>
    <source>
        <strain evidence="6 7">CR182</strain>
    </source>
</reference>
<dbReference type="PRINTS" id="PR01011">
    <property type="entry name" value="GLUTPROXDASE"/>
</dbReference>
<evidence type="ECO:0000313" key="6">
    <source>
        <dbReference type="EMBL" id="PND38496.1"/>
    </source>
</evidence>